<dbReference type="Pfam" id="PF09394">
    <property type="entry name" value="Inhibitor_I42"/>
    <property type="match status" value="1"/>
</dbReference>
<dbReference type="RefSeq" id="WP_109942139.1">
    <property type="nucleotide sequence ID" value="NZ_CP176366.1"/>
</dbReference>
<dbReference type="InterPro" id="IPR018990">
    <property type="entry name" value="Prot_inh_I42_chagasin"/>
</dbReference>
<organism evidence="4 5">
    <name type="scientific">Methanospirillum stamsii</name>
    <dbReference type="NCBI Taxonomy" id="1277351"/>
    <lineage>
        <taxon>Archaea</taxon>
        <taxon>Methanobacteriati</taxon>
        <taxon>Methanobacteriota</taxon>
        <taxon>Stenosarchaea group</taxon>
        <taxon>Methanomicrobia</taxon>
        <taxon>Methanomicrobiales</taxon>
        <taxon>Methanospirillaceae</taxon>
        <taxon>Methanospirillum</taxon>
    </lineage>
</organism>
<keyword evidence="1" id="KW-0646">Protease inhibitor</keyword>
<dbReference type="SUPFAM" id="SSF141066">
    <property type="entry name" value="ICP-like"/>
    <property type="match status" value="1"/>
</dbReference>
<accession>A0A2V2N4X7</accession>
<dbReference type="AlphaFoldDB" id="A0A2V2N4X7"/>
<gene>
    <name evidence="4" type="ORF">DLD82_16035</name>
</gene>
<comment type="caution">
    <text evidence="4">The sequence shown here is derived from an EMBL/GenBank/DDBJ whole genome shotgun (WGS) entry which is preliminary data.</text>
</comment>
<dbReference type="OrthoDB" id="119178at2157"/>
<reference evidence="4 5" key="1">
    <citation type="submission" date="2018-05" db="EMBL/GenBank/DDBJ databases">
        <title>Draft genome of Methanospirillum stamsii Pt1.</title>
        <authorList>
            <person name="Dueholm M.S."/>
            <person name="Nielsen P.H."/>
            <person name="Bakmann L.F."/>
            <person name="Otzen D.E."/>
        </authorList>
    </citation>
    <scope>NUCLEOTIDE SEQUENCE [LARGE SCALE GENOMIC DNA]</scope>
    <source>
        <strain evidence="4 5">Pt1</strain>
    </source>
</reference>
<proteinExistence type="predicted"/>
<sequence length="156" mass="16749">MDRIVTFLLLLVSAVLLAPGCIADEQAVSEVTEIVPEVTVTEEVTETVTEEVTAEVPAFDVTADMNTTALNMTQNQIVLVTLPETSGYEWNTTVSEGLTLLNETHVDAAEGDESATALHQMFVQAVAAGEQTIKSVEQKADSEETGSEYTLTILVE</sequence>
<protein>
    <recommendedName>
        <fullName evidence="3">Proteinase inhibitor I42 chagasin domain-containing protein</fullName>
    </recommendedName>
</protein>
<dbReference type="Proteomes" id="UP000245934">
    <property type="component" value="Unassembled WGS sequence"/>
</dbReference>
<evidence type="ECO:0000256" key="1">
    <source>
        <dbReference type="ARBA" id="ARBA00022690"/>
    </source>
</evidence>
<evidence type="ECO:0000313" key="5">
    <source>
        <dbReference type="Proteomes" id="UP000245934"/>
    </source>
</evidence>
<evidence type="ECO:0000259" key="3">
    <source>
        <dbReference type="Pfam" id="PF09394"/>
    </source>
</evidence>
<evidence type="ECO:0000313" key="4">
    <source>
        <dbReference type="EMBL" id="PWR70313.1"/>
    </source>
</evidence>
<dbReference type="GO" id="GO:0004869">
    <property type="term" value="F:cysteine-type endopeptidase inhibitor activity"/>
    <property type="evidence" value="ECO:0007669"/>
    <property type="project" value="UniProtKB-KW"/>
</dbReference>
<evidence type="ECO:0000256" key="2">
    <source>
        <dbReference type="ARBA" id="ARBA00022704"/>
    </source>
</evidence>
<dbReference type="EMBL" id="QGMZ01000044">
    <property type="protein sequence ID" value="PWR70313.1"/>
    <property type="molecule type" value="Genomic_DNA"/>
</dbReference>
<feature type="domain" description="Proteinase inhibitor I42 chagasin" evidence="3">
    <location>
        <begin position="72"/>
        <end position="153"/>
    </location>
</feature>
<dbReference type="InterPro" id="IPR036331">
    <property type="entry name" value="Chagasin-like_sf"/>
</dbReference>
<keyword evidence="2" id="KW-0789">Thiol protease inhibitor</keyword>
<keyword evidence="5" id="KW-1185">Reference proteome</keyword>
<name>A0A2V2N4X7_9EURY</name>
<dbReference type="GeneID" id="97609857"/>